<dbReference type="AlphaFoldDB" id="A0AAV3R748"/>
<comment type="caution">
    <text evidence="2">The sequence shown here is derived from an EMBL/GenBank/DDBJ whole genome shotgun (WGS) entry which is preliminary data.</text>
</comment>
<sequence length="161" mass="17847">MASQYTPLADPYAAFAQAMKHINQAINGAFVLARLADHLALDNSSLRYKVEEEDAAKARSVERVQLEVEKDALRIEKEALQLRYKELERAKAHEAVKASEALAQVKRDAETALVSAATKADADRINFVNSTLLYFLSSPAYEKKVGHECVAYLHSLVCSHS</sequence>
<keyword evidence="3" id="KW-1185">Reference proteome</keyword>
<dbReference type="Proteomes" id="UP001454036">
    <property type="component" value="Unassembled WGS sequence"/>
</dbReference>
<organism evidence="2 3">
    <name type="scientific">Lithospermum erythrorhizon</name>
    <name type="common">Purple gromwell</name>
    <name type="synonym">Lithospermum officinale var. erythrorhizon</name>
    <dbReference type="NCBI Taxonomy" id="34254"/>
    <lineage>
        <taxon>Eukaryota</taxon>
        <taxon>Viridiplantae</taxon>
        <taxon>Streptophyta</taxon>
        <taxon>Embryophyta</taxon>
        <taxon>Tracheophyta</taxon>
        <taxon>Spermatophyta</taxon>
        <taxon>Magnoliopsida</taxon>
        <taxon>eudicotyledons</taxon>
        <taxon>Gunneridae</taxon>
        <taxon>Pentapetalae</taxon>
        <taxon>asterids</taxon>
        <taxon>lamiids</taxon>
        <taxon>Boraginales</taxon>
        <taxon>Boraginaceae</taxon>
        <taxon>Boraginoideae</taxon>
        <taxon>Lithospermeae</taxon>
        <taxon>Lithospermum</taxon>
    </lineage>
</organism>
<name>A0AAV3R748_LITER</name>
<gene>
    <name evidence="2" type="ORF">LIER_26074</name>
</gene>
<reference evidence="2 3" key="1">
    <citation type="submission" date="2024-01" db="EMBL/GenBank/DDBJ databases">
        <title>The complete chloroplast genome sequence of Lithospermum erythrorhizon: insights into the phylogenetic relationship among Boraginaceae species and the maternal lineages of purple gromwells.</title>
        <authorList>
            <person name="Okada T."/>
            <person name="Watanabe K."/>
        </authorList>
    </citation>
    <scope>NUCLEOTIDE SEQUENCE [LARGE SCALE GENOMIC DNA]</scope>
</reference>
<dbReference type="EMBL" id="BAABME010008013">
    <property type="protein sequence ID" value="GAA0172207.1"/>
    <property type="molecule type" value="Genomic_DNA"/>
</dbReference>
<evidence type="ECO:0000313" key="2">
    <source>
        <dbReference type="EMBL" id="GAA0172207.1"/>
    </source>
</evidence>
<keyword evidence="1" id="KW-0175">Coiled coil</keyword>
<feature type="coiled-coil region" evidence="1">
    <location>
        <begin position="63"/>
        <end position="97"/>
    </location>
</feature>
<proteinExistence type="predicted"/>
<evidence type="ECO:0000256" key="1">
    <source>
        <dbReference type="SAM" id="Coils"/>
    </source>
</evidence>
<protein>
    <submittedName>
        <fullName evidence="2">Uncharacterized protein</fullName>
    </submittedName>
</protein>
<evidence type="ECO:0000313" key="3">
    <source>
        <dbReference type="Proteomes" id="UP001454036"/>
    </source>
</evidence>
<accession>A0AAV3R748</accession>